<keyword evidence="2" id="KW-1185">Reference proteome</keyword>
<dbReference type="GO" id="GO:0006164">
    <property type="term" value="P:purine nucleotide biosynthetic process"/>
    <property type="evidence" value="ECO:0007669"/>
    <property type="project" value="TreeGrafter"/>
</dbReference>
<dbReference type="InterPro" id="IPR036676">
    <property type="entry name" value="PurM-like_C_sf"/>
</dbReference>
<dbReference type="Gene3D" id="3.90.650.10">
    <property type="entry name" value="PurM-like C-terminal domain"/>
    <property type="match status" value="1"/>
</dbReference>
<reference evidence="3" key="1">
    <citation type="submission" date="2022-11" db="UniProtKB">
        <authorList>
            <consortium name="WormBaseParasite"/>
        </authorList>
    </citation>
    <scope>IDENTIFICATION</scope>
</reference>
<feature type="domain" description="PurM-like C-terminal" evidence="1">
    <location>
        <begin position="30"/>
        <end position="155"/>
    </location>
</feature>
<dbReference type="WBParaSite" id="PEQ_0000312801-mRNA-1">
    <property type="protein sequence ID" value="PEQ_0000312801-mRNA-1"/>
    <property type="gene ID" value="PEQ_0000312801"/>
</dbReference>
<dbReference type="GO" id="GO:0005737">
    <property type="term" value="C:cytoplasm"/>
    <property type="evidence" value="ECO:0007669"/>
    <property type="project" value="TreeGrafter"/>
</dbReference>
<dbReference type="SUPFAM" id="SSF56042">
    <property type="entry name" value="PurM C-terminal domain-like"/>
    <property type="match status" value="1"/>
</dbReference>
<dbReference type="Pfam" id="PF02769">
    <property type="entry name" value="AIRS_C"/>
    <property type="match status" value="1"/>
</dbReference>
<name>A0A914REE7_PAREQ</name>
<dbReference type="Proteomes" id="UP000887564">
    <property type="component" value="Unplaced"/>
</dbReference>
<dbReference type="AlphaFoldDB" id="A0A914REE7"/>
<evidence type="ECO:0000259" key="1">
    <source>
        <dbReference type="Pfam" id="PF02769"/>
    </source>
</evidence>
<accession>A0A914REE7</accession>
<dbReference type="PANTHER" id="PTHR10099">
    <property type="entry name" value="PHOSPHORIBOSYLFORMYLGLYCINAMIDINE SYNTHASE"/>
    <property type="match status" value="1"/>
</dbReference>
<sequence length="163" mass="17799">MKRVEVLVSPPLINGGSSRLIYVRFGNDGSQHRLGGTALAQCLKQLGDTTCDIEDFDLFTKAFDITQVLIKGNRILAGHDVSDGGLIVCVLEMAFAGNRSFVLQMCSTSDAMETLFAEECGIVIEVEDNEMDDILRMFHSEGVHAQCIGFTTQDTGRIAMVFS</sequence>
<evidence type="ECO:0000313" key="3">
    <source>
        <dbReference type="WBParaSite" id="PEQ_0000312801-mRNA-1"/>
    </source>
</evidence>
<organism evidence="2 3">
    <name type="scientific">Parascaris equorum</name>
    <name type="common">Equine roundworm</name>
    <dbReference type="NCBI Taxonomy" id="6256"/>
    <lineage>
        <taxon>Eukaryota</taxon>
        <taxon>Metazoa</taxon>
        <taxon>Ecdysozoa</taxon>
        <taxon>Nematoda</taxon>
        <taxon>Chromadorea</taxon>
        <taxon>Rhabditida</taxon>
        <taxon>Spirurina</taxon>
        <taxon>Ascaridomorpha</taxon>
        <taxon>Ascaridoidea</taxon>
        <taxon>Ascarididae</taxon>
        <taxon>Parascaris</taxon>
    </lineage>
</organism>
<dbReference type="PANTHER" id="PTHR10099:SF1">
    <property type="entry name" value="PHOSPHORIBOSYLFORMYLGLYCINAMIDINE SYNTHASE"/>
    <property type="match status" value="1"/>
</dbReference>
<evidence type="ECO:0000313" key="2">
    <source>
        <dbReference type="Proteomes" id="UP000887564"/>
    </source>
</evidence>
<proteinExistence type="predicted"/>
<dbReference type="GO" id="GO:0004642">
    <property type="term" value="F:phosphoribosylformylglycinamidine synthase activity"/>
    <property type="evidence" value="ECO:0007669"/>
    <property type="project" value="TreeGrafter"/>
</dbReference>
<protein>
    <submittedName>
        <fullName evidence="3">PurM-like C-terminal domain-containing protein</fullName>
    </submittedName>
</protein>
<dbReference type="InterPro" id="IPR010918">
    <property type="entry name" value="PurM-like_C_dom"/>
</dbReference>